<feature type="region of interest" description="Disordered" evidence="1">
    <location>
        <begin position="95"/>
        <end position="130"/>
    </location>
</feature>
<reference evidence="2 3" key="1">
    <citation type="submission" date="2020-03" db="EMBL/GenBank/DDBJ databases">
        <title>Dissostichus mawsoni Genome sequencing and assembly.</title>
        <authorList>
            <person name="Park H."/>
        </authorList>
    </citation>
    <scope>NUCLEOTIDE SEQUENCE [LARGE SCALE GENOMIC DNA]</scope>
    <source>
        <strain evidence="2">DM0001</strain>
        <tissue evidence="2">Muscle</tissue>
    </source>
</reference>
<comment type="caution">
    <text evidence="2">The sequence shown here is derived from an EMBL/GenBank/DDBJ whole genome shotgun (WGS) entry which is preliminary data.</text>
</comment>
<evidence type="ECO:0000313" key="2">
    <source>
        <dbReference type="EMBL" id="KAF3857188.1"/>
    </source>
</evidence>
<accession>A0A7J5ZA30</accession>
<feature type="compositionally biased region" description="Basic and acidic residues" evidence="1">
    <location>
        <begin position="95"/>
        <end position="123"/>
    </location>
</feature>
<dbReference type="AlphaFoldDB" id="A0A7J5ZA30"/>
<organism evidence="2 3">
    <name type="scientific">Dissostichus mawsoni</name>
    <name type="common">Antarctic cod</name>
    <dbReference type="NCBI Taxonomy" id="36200"/>
    <lineage>
        <taxon>Eukaryota</taxon>
        <taxon>Metazoa</taxon>
        <taxon>Chordata</taxon>
        <taxon>Craniata</taxon>
        <taxon>Vertebrata</taxon>
        <taxon>Euteleostomi</taxon>
        <taxon>Actinopterygii</taxon>
        <taxon>Neopterygii</taxon>
        <taxon>Teleostei</taxon>
        <taxon>Neoteleostei</taxon>
        <taxon>Acanthomorphata</taxon>
        <taxon>Eupercaria</taxon>
        <taxon>Perciformes</taxon>
        <taxon>Notothenioidei</taxon>
        <taxon>Nototheniidae</taxon>
        <taxon>Dissostichus</taxon>
    </lineage>
</organism>
<evidence type="ECO:0000256" key="1">
    <source>
        <dbReference type="SAM" id="MobiDB-lite"/>
    </source>
</evidence>
<proteinExistence type="predicted"/>
<keyword evidence="3" id="KW-1185">Reference proteome</keyword>
<sequence length="130" mass="14815">MILASGSWRMHSLSMIPQFNADWGVSRMKSTSGWEQKYSTVGLLVPICLLRMFFTSDSSSPLLYSSWASWATVSVISFMDTRHFDTSSDAWIAREGREREERGKREGREREERGGGEEKRGETELSLILA</sequence>
<dbReference type="Proteomes" id="UP000518266">
    <property type="component" value="Unassembled WGS sequence"/>
</dbReference>
<dbReference type="EMBL" id="JAAKFY010000005">
    <property type="protein sequence ID" value="KAF3857188.1"/>
    <property type="molecule type" value="Genomic_DNA"/>
</dbReference>
<evidence type="ECO:0000313" key="3">
    <source>
        <dbReference type="Proteomes" id="UP000518266"/>
    </source>
</evidence>
<gene>
    <name evidence="2" type="ORF">F7725_009047</name>
</gene>
<name>A0A7J5ZA30_DISMA</name>
<feature type="non-terminal residue" evidence="2">
    <location>
        <position position="130"/>
    </location>
</feature>
<protein>
    <submittedName>
        <fullName evidence="2">Uncharacterized protein</fullName>
    </submittedName>
</protein>